<dbReference type="Pfam" id="PF23414">
    <property type="entry name" value="Beta-prop_EML_2"/>
    <property type="match status" value="1"/>
</dbReference>
<evidence type="ECO:0000256" key="10">
    <source>
        <dbReference type="SAM" id="Coils"/>
    </source>
</evidence>
<dbReference type="InterPro" id="IPR029063">
    <property type="entry name" value="SAM-dependent_MTases_sf"/>
</dbReference>
<feature type="transmembrane region" description="Helical" evidence="12">
    <location>
        <begin position="2137"/>
        <end position="2156"/>
    </location>
</feature>
<dbReference type="GO" id="GO:0046872">
    <property type="term" value="F:metal ion binding"/>
    <property type="evidence" value="ECO:0007669"/>
    <property type="project" value="InterPro"/>
</dbReference>
<dbReference type="InterPro" id="IPR041698">
    <property type="entry name" value="Methyltransf_25"/>
</dbReference>
<dbReference type="Gene3D" id="3.30.1490.20">
    <property type="entry name" value="ATP-grasp fold, A domain"/>
    <property type="match status" value="1"/>
</dbReference>
<dbReference type="CDD" id="cd02440">
    <property type="entry name" value="AdoMet_MTases"/>
    <property type="match status" value="1"/>
</dbReference>
<dbReference type="GO" id="GO:0008716">
    <property type="term" value="F:D-alanine-D-alanine ligase activity"/>
    <property type="evidence" value="ECO:0007669"/>
    <property type="project" value="InterPro"/>
</dbReference>
<dbReference type="FunFam" id="2.130.10.10:FF:000271">
    <property type="entry name" value="cilia- and flagella-associated protein 57"/>
    <property type="match status" value="1"/>
</dbReference>
<dbReference type="InterPro" id="IPR055442">
    <property type="entry name" value="Beta-prop_EML-like_2nd"/>
</dbReference>
<keyword evidence="7" id="KW-0573">Peptidoglycan synthesis</keyword>
<feature type="transmembrane region" description="Helical" evidence="12">
    <location>
        <begin position="1994"/>
        <end position="2013"/>
    </location>
</feature>
<evidence type="ECO:0000256" key="2">
    <source>
        <dbReference type="ARBA" id="ARBA00022598"/>
    </source>
</evidence>
<accession>A0A507C9R0</accession>
<dbReference type="OrthoDB" id="10251741at2759"/>
<feature type="compositionally biased region" description="Low complexity" evidence="11">
    <location>
        <begin position="352"/>
        <end position="370"/>
    </location>
</feature>
<dbReference type="PANTHER" id="PTHR32215">
    <property type="entry name" value="CILIA- AND FLAGELLA-ASSOCIATED PROTEIN 57"/>
    <property type="match status" value="1"/>
</dbReference>
<evidence type="ECO:0000256" key="12">
    <source>
        <dbReference type="SAM" id="Phobius"/>
    </source>
</evidence>
<dbReference type="Pfam" id="PF13649">
    <property type="entry name" value="Methyltransf_25"/>
    <property type="match status" value="1"/>
</dbReference>
<dbReference type="PROSITE" id="PS50294">
    <property type="entry name" value="WD_REPEATS_REGION"/>
    <property type="match status" value="1"/>
</dbReference>
<evidence type="ECO:0000256" key="5">
    <source>
        <dbReference type="ARBA" id="ARBA00022840"/>
    </source>
</evidence>
<keyword evidence="12" id="KW-0812">Transmembrane</keyword>
<dbReference type="Gene3D" id="3.40.50.150">
    <property type="entry name" value="Vaccinia Virus protein VP39"/>
    <property type="match status" value="1"/>
</dbReference>
<evidence type="ECO:0000256" key="7">
    <source>
        <dbReference type="ARBA" id="ARBA00022984"/>
    </source>
</evidence>
<feature type="domain" description="ATP-grasp" evidence="13">
    <location>
        <begin position="529"/>
        <end position="761"/>
    </location>
</feature>
<keyword evidence="5 9" id="KW-0067">ATP-binding</keyword>
<dbReference type="Proteomes" id="UP000319731">
    <property type="component" value="Unassembled WGS sequence"/>
</dbReference>
<evidence type="ECO:0000259" key="13">
    <source>
        <dbReference type="PROSITE" id="PS50975"/>
    </source>
</evidence>
<feature type="region of interest" description="Disordered" evidence="11">
    <location>
        <begin position="1"/>
        <end position="39"/>
    </location>
</feature>
<keyword evidence="12" id="KW-0472">Membrane</keyword>
<dbReference type="InterPro" id="IPR052993">
    <property type="entry name" value="CFA-57"/>
</dbReference>
<dbReference type="Pfam" id="PF07478">
    <property type="entry name" value="Dala_Dala_lig_C"/>
    <property type="match status" value="1"/>
</dbReference>
<feature type="compositionally biased region" description="Basic and acidic residues" evidence="11">
    <location>
        <begin position="1908"/>
        <end position="1922"/>
    </location>
</feature>
<dbReference type="STRING" id="1806994.A0A507C9R0"/>
<gene>
    <name evidence="14" type="ORF">SmJEL517_g02696</name>
</gene>
<dbReference type="GO" id="GO:0005524">
    <property type="term" value="F:ATP binding"/>
    <property type="evidence" value="ECO:0007669"/>
    <property type="project" value="UniProtKB-UniRule"/>
</dbReference>
<evidence type="ECO:0000256" key="8">
    <source>
        <dbReference type="PROSITE-ProRule" id="PRU00221"/>
    </source>
</evidence>
<dbReference type="InterPro" id="IPR011047">
    <property type="entry name" value="Quinoprotein_ADH-like_sf"/>
</dbReference>
<dbReference type="SUPFAM" id="SSF50998">
    <property type="entry name" value="Quinoprotein alcohol dehydrogenase-like"/>
    <property type="match status" value="1"/>
</dbReference>
<name>A0A507C9R0_9FUNG</name>
<feature type="coiled-coil region" evidence="10">
    <location>
        <begin position="1569"/>
        <end position="1685"/>
    </location>
</feature>
<dbReference type="GO" id="GO:0008360">
    <property type="term" value="P:regulation of cell shape"/>
    <property type="evidence" value="ECO:0007669"/>
    <property type="project" value="UniProtKB-KW"/>
</dbReference>
<feature type="region of interest" description="Disordered" evidence="11">
    <location>
        <begin position="333"/>
        <end position="384"/>
    </location>
</feature>
<keyword evidence="2 14" id="KW-0436">Ligase</keyword>
<keyword evidence="3" id="KW-0677">Repeat</keyword>
<keyword evidence="12" id="KW-1133">Transmembrane helix</keyword>
<reference evidence="14 15" key="1">
    <citation type="journal article" date="2019" name="Sci. Rep.">
        <title>Comparative genomics of chytrid fungi reveal insights into the obligate biotrophic and pathogenic lifestyle of Synchytrium endobioticum.</title>
        <authorList>
            <person name="van de Vossenberg B.T.L.H."/>
            <person name="Warris S."/>
            <person name="Nguyen H.D.T."/>
            <person name="van Gent-Pelzer M.P.E."/>
            <person name="Joly D.L."/>
            <person name="van de Geest H.C."/>
            <person name="Bonants P.J.M."/>
            <person name="Smith D.S."/>
            <person name="Levesque C.A."/>
            <person name="van der Lee T.A.J."/>
        </authorList>
    </citation>
    <scope>NUCLEOTIDE SEQUENCE [LARGE SCALE GENOMIC DNA]</scope>
    <source>
        <strain evidence="14 15">JEL517</strain>
    </source>
</reference>
<organism evidence="14 15">
    <name type="scientific">Synchytrium microbalum</name>
    <dbReference type="NCBI Taxonomy" id="1806994"/>
    <lineage>
        <taxon>Eukaryota</taxon>
        <taxon>Fungi</taxon>
        <taxon>Fungi incertae sedis</taxon>
        <taxon>Chytridiomycota</taxon>
        <taxon>Chytridiomycota incertae sedis</taxon>
        <taxon>Chytridiomycetes</taxon>
        <taxon>Synchytriales</taxon>
        <taxon>Synchytriaceae</taxon>
        <taxon>Synchytrium</taxon>
    </lineage>
</organism>
<dbReference type="PANTHER" id="PTHR32215:SF0">
    <property type="entry name" value="CILIA- AND FLAGELLA-ASSOCIATED PROTEIN 57"/>
    <property type="match status" value="1"/>
</dbReference>
<dbReference type="SUPFAM" id="SSF50978">
    <property type="entry name" value="WD40 repeat-like"/>
    <property type="match status" value="1"/>
</dbReference>
<feature type="transmembrane region" description="Helical" evidence="12">
    <location>
        <begin position="2168"/>
        <end position="2190"/>
    </location>
</feature>
<keyword evidence="6" id="KW-0133">Cell shape</keyword>
<dbReference type="SMART" id="SM00320">
    <property type="entry name" value="WD40"/>
    <property type="match status" value="8"/>
</dbReference>
<keyword evidence="1 8" id="KW-0853">WD repeat</keyword>
<evidence type="ECO:0000256" key="1">
    <source>
        <dbReference type="ARBA" id="ARBA00022574"/>
    </source>
</evidence>
<feature type="region of interest" description="Disordered" evidence="11">
    <location>
        <begin position="1908"/>
        <end position="1930"/>
    </location>
</feature>
<feature type="repeat" description="WD" evidence="8">
    <location>
        <begin position="1249"/>
        <end position="1290"/>
    </location>
</feature>
<keyword evidence="10" id="KW-0175">Coiled coil</keyword>
<keyword evidence="4 9" id="KW-0547">Nucleotide-binding</keyword>
<dbReference type="RefSeq" id="XP_031025392.1">
    <property type="nucleotide sequence ID" value="XM_031168624.1"/>
</dbReference>
<feature type="compositionally biased region" description="Basic and acidic residues" evidence="11">
    <location>
        <begin position="21"/>
        <end position="30"/>
    </location>
</feature>
<evidence type="ECO:0000256" key="11">
    <source>
        <dbReference type="SAM" id="MobiDB-lite"/>
    </source>
</evidence>
<comment type="caution">
    <text evidence="14">The sequence shown here is derived from an EMBL/GenBank/DDBJ whole genome shotgun (WGS) entry which is preliminary data.</text>
</comment>
<evidence type="ECO:0000256" key="4">
    <source>
        <dbReference type="ARBA" id="ARBA00022741"/>
    </source>
</evidence>
<dbReference type="InterPro" id="IPR001680">
    <property type="entry name" value="WD40_rpt"/>
</dbReference>
<dbReference type="GeneID" id="42003921"/>
<evidence type="ECO:0000256" key="3">
    <source>
        <dbReference type="ARBA" id="ARBA00022737"/>
    </source>
</evidence>
<dbReference type="PROSITE" id="PS00844">
    <property type="entry name" value="DALA_DALA_LIGASE_2"/>
    <property type="match status" value="1"/>
</dbReference>
<dbReference type="Gene3D" id="2.130.10.10">
    <property type="entry name" value="YVTN repeat-like/Quinoprotein amine dehydrogenase"/>
    <property type="match status" value="2"/>
</dbReference>
<dbReference type="InterPro" id="IPR000291">
    <property type="entry name" value="D-Ala_lig_Van_CS"/>
</dbReference>
<dbReference type="InterPro" id="IPR015943">
    <property type="entry name" value="WD40/YVTN_repeat-like_dom_sf"/>
</dbReference>
<evidence type="ECO:0000256" key="6">
    <source>
        <dbReference type="ARBA" id="ARBA00022960"/>
    </source>
</evidence>
<dbReference type="InterPro" id="IPR011095">
    <property type="entry name" value="Dala_Dala_lig_C"/>
</dbReference>
<dbReference type="EMBL" id="QEAO01000012">
    <property type="protein sequence ID" value="TPX34714.1"/>
    <property type="molecule type" value="Genomic_DNA"/>
</dbReference>
<evidence type="ECO:0000313" key="15">
    <source>
        <dbReference type="Proteomes" id="UP000319731"/>
    </source>
</evidence>
<evidence type="ECO:0000313" key="14">
    <source>
        <dbReference type="EMBL" id="TPX34714.1"/>
    </source>
</evidence>
<dbReference type="InterPro" id="IPR011761">
    <property type="entry name" value="ATP-grasp"/>
</dbReference>
<protein>
    <submittedName>
        <fullName evidence="14">D-alanine---D-alanine ligase</fullName>
    </submittedName>
</protein>
<keyword evidence="15" id="KW-1185">Reference proteome</keyword>
<feature type="region of interest" description="Disordered" evidence="11">
    <location>
        <begin position="2040"/>
        <end position="2066"/>
    </location>
</feature>
<sequence length="2223" mass="249127">MTPTTTKQSSDSTLADVTIDPPDKINDKVNHSTNGHASTKCHGRVADLEAMVPGQWWKTVFADGMYLKTDGDVVEDPEITMEEIAMLEQDSSLRNIFSQGGDQSGGPVAKVLDLCCGQGRHTLCLAEKYPNLQLFGHDQSAYLISVAQERATQQKLTENTVFTVGDCRQIPYADTTFDLVLVMGNSFGYFATDESDNHVLEEIHRVLKPGGRIVLDLTDGGYMRKNFAERSWEWIDDMCFVCRERQLSKDERRLSSREVITVTNRGVVRDQFYQERLYAREEVQDMLYSAGFDVWVENVYSEAAAIITTAKDMSKRNEDLGMMEQRMFVKASRPVTNGEPDGLNGQMKLKTNSGSMVNSVSLSSSDSSPASSPPSPKSSNNVVSDYDLKKDFDDTCISPVHNLPYANIPNFTVIFGDASIPCIGKLNNSWNREDLETRSKLIQALEELGYSLASESNSDGIRILEKHSLLISDIKANLPGFVFNLCDEGYLNDSVKELHIPALLDLVGVKYSGAGPNCLSICYDKGVVNSTASAIGIPTPRETYYFGGFKTGSDSNFSNDLDTLDRTITEKFGYPAFVKPVKGDNSYGINERSIVTNREDLQHCLEALRQEYGVLDVIVQEYLDGKEFSVGVIGNIETGLHFLPTLEVDYSRVVDQGLPAILGYASKWDPDSPYWRDVSYIPTLSLSPQDEADLKASCVILWQRFGFRDYGRFDFRRRGVDGPPLLLEVNPNPGWCHDGKMAHMSRFEGKQYNALILEILEATHKRLFGDSNHVYGLKSDIRDNILYLDDNTVIYPAGSNIIISNFEQHVQRFVPVSERGDGFSAIAVSPDKHLFAVAERGPTRASIHVYDVQNFRKRKTLVPASESYTAKEFSHLYFSPDSKFLVAQLGQPENVLHYFAWEKGKVISSIPIGTGEAPKTVRQVSVNPSDGTLVCVSGEGLFAVYRYTDGSFTDVPVNGLSENQDYRAHTWISQERLAVGTNTGMIYVLEDFAVCQEINVGLDCIESIVPIENGFATGGQGGSVMVFEWINEGTSIHQQVPKRKNAPIQTMKEIAATMVKVVSDGYHLTKQVALPDESVGIRTMTSSVTHTTILCELENNQILKLTLAQPETDSKEEASGFKPLSQPFHHGAVTGLDLCCRKPLAATCSADKSVRLWNYLTGMVELTRYFPDEPFSVALHPSGLYILIGFSDKLRLMNVLMDDLRLYKEFAVRACREVRFSNGGHLFAAAHGNAIQVFNTWTFDIIAVLKGHNGKVRSLHWTPDDQFLVSAGSDGAVYTWSVLDSKRESEHILKGCGYSSAVSTPDGKRIYAVGSDRMLKQITDSAVTCEIDCGVTLTQVILSHSGRMMFAGCSTGTVRAMKYPLSGDASDYQEHEAHSGAVTRFRLSYDDQFLFSTGEDGCLYQFRVSDREDRGMKRERGLQFADEILITKSDMEEKTASTLELQRSLEELKLEHEYQIRLRDMSFGERLKEVSEKHAQEVENLKISTSILRGEKDKEEARHEEEAEDLKVLHANELHDLETRFSTELMAEFDKFTRLQGDSSVMQNDWDAQVRQLEREAQNELSACSAAFESRLNKKVAEINKLQEELRSLQREHAETSRHLEEEADAESETLIQKYERKLRGEREEGARLKGENGIMRKKFLTLSKDIEDHRHEIARLHEEEKRLRAIVSSLEKDAAALKKEMGERDENIQEGERRMYDLKKKNQELEKFKFVLDFRIKELKEQVEPREQDISRMRDGIEEINGQLGRLANHKIRVEESIQALSTDLAHLRQDYAKEQRRAKDVAHRIRSFRSDLIESVQFIQEPEKLKKSVLTLFHKYCKADETSRPKLEPDVDQELTTHNSALWEDVKHLRAEVNARTALYRKEHAKAISENKELLGEINSLRRTVGKDASLAHAVILDRVNDVGPRRRSSRREPSDRTSSSQQLPSVRPPIMVILQKTAVTLTQGEKNKGATTMQYLDMSNYQGSSSHPGSPTFNYTGAFDQRSSTLLATWVAVYSLLLIWALGILLKYALIGCKNLFPYVPIGGRVKPSGIRTSRGIGATSSSAEEESETVFGGGAGEAEESERFGTWISRLDHVSDALRTNLLLLLAAATLISLPIEYSCATLFKTQAGATAISCGPCISNATSTISTILVWLFVAATMIWGLLELLVSDPNSASATRFAIVLLSQPLMIVIFIMAFARWSYLKGLECPEKASTMFDYHYTKDMYDLLVHGVNLL</sequence>
<dbReference type="SUPFAM" id="SSF56059">
    <property type="entry name" value="Glutathione synthetase ATP-binding domain-like"/>
    <property type="match status" value="1"/>
</dbReference>
<proteinExistence type="predicted"/>
<dbReference type="PROSITE" id="PS50975">
    <property type="entry name" value="ATP_GRASP"/>
    <property type="match status" value="1"/>
</dbReference>
<dbReference type="InterPro" id="IPR036322">
    <property type="entry name" value="WD40_repeat_dom_sf"/>
</dbReference>
<dbReference type="InterPro" id="IPR013815">
    <property type="entry name" value="ATP_grasp_subdomain_1"/>
</dbReference>
<feature type="compositionally biased region" description="Polar residues" evidence="11">
    <location>
        <begin position="1"/>
        <end position="15"/>
    </location>
</feature>
<dbReference type="SUPFAM" id="SSF53335">
    <property type="entry name" value="S-adenosyl-L-methionine-dependent methyltransferases"/>
    <property type="match status" value="1"/>
</dbReference>
<evidence type="ECO:0000256" key="9">
    <source>
        <dbReference type="PROSITE-ProRule" id="PRU00409"/>
    </source>
</evidence>
<dbReference type="Gene3D" id="3.30.470.20">
    <property type="entry name" value="ATP-grasp fold, B domain"/>
    <property type="match status" value="1"/>
</dbReference>
<feature type="transmembrane region" description="Helical" evidence="12">
    <location>
        <begin position="2086"/>
        <end position="2104"/>
    </location>
</feature>
<dbReference type="PROSITE" id="PS50082">
    <property type="entry name" value="WD_REPEATS_2"/>
    <property type="match status" value="1"/>
</dbReference>